<dbReference type="PANTHER" id="PTHR47170">
    <property type="entry name" value="MALONYL-COA ACP TRANSACYLASE, ACP-BINDING"/>
    <property type="match status" value="1"/>
</dbReference>
<evidence type="ECO:0000256" key="9">
    <source>
        <dbReference type="ARBA" id="ARBA00023128"/>
    </source>
</evidence>
<keyword evidence="4" id="KW-0444">Lipid biosynthesis</keyword>
<dbReference type="EC" id="2.3.1.39" evidence="3"/>
<comment type="pathway">
    <text evidence="2">Lipid metabolism; fatty acid biosynthesis.</text>
</comment>
<dbReference type="InterPro" id="IPR001227">
    <property type="entry name" value="Ac_transferase_dom_sf"/>
</dbReference>
<dbReference type="Proteomes" id="UP000549394">
    <property type="component" value="Unassembled WGS sequence"/>
</dbReference>
<evidence type="ECO:0000256" key="3">
    <source>
        <dbReference type="ARBA" id="ARBA00013258"/>
    </source>
</evidence>
<dbReference type="SMART" id="SM00827">
    <property type="entry name" value="PKS_AT"/>
    <property type="match status" value="1"/>
</dbReference>
<evidence type="ECO:0000256" key="6">
    <source>
        <dbReference type="ARBA" id="ARBA00022832"/>
    </source>
</evidence>
<evidence type="ECO:0000256" key="8">
    <source>
        <dbReference type="ARBA" id="ARBA00023098"/>
    </source>
</evidence>
<evidence type="ECO:0000256" key="7">
    <source>
        <dbReference type="ARBA" id="ARBA00022946"/>
    </source>
</evidence>
<comment type="caution">
    <text evidence="14">The sequence shown here is derived from an EMBL/GenBank/DDBJ whole genome shotgun (WGS) entry which is preliminary data.</text>
</comment>
<protein>
    <recommendedName>
        <fullName evidence="3">[acyl-carrier-protein] S-malonyltransferase</fullName>
        <ecNumber evidence="3">2.3.1.39</ecNumber>
    </recommendedName>
    <alternativeName>
        <fullName evidence="12">[Acyl-carrier-protein] malonyltransferase</fullName>
    </alternativeName>
</protein>
<dbReference type="InterPro" id="IPR016035">
    <property type="entry name" value="Acyl_Trfase/lysoPLipase"/>
</dbReference>
<evidence type="ECO:0000313" key="14">
    <source>
        <dbReference type="EMBL" id="CAD5121635.1"/>
    </source>
</evidence>
<keyword evidence="8" id="KW-0443">Lipid metabolism</keyword>
<dbReference type="FunFam" id="3.30.70.250:FF:000005">
    <property type="entry name" value="Malonyl-CoA-acyl carrier protein transacylase, mitochondrial"/>
    <property type="match status" value="1"/>
</dbReference>
<evidence type="ECO:0000256" key="10">
    <source>
        <dbReference type="ARBA" id="ARBA00023160"/>
    </source>
</evidence>
<dbReference type="AlphaFoldDB" id="A0A7I8W0E6"/>
<dbReference type="Gene3D" id="3.40.366.10">
    <property type="entry name" value="Malonyl-Coenzyme A Acyl Carrier Protein, domain 2"/>
    <property type="match status" value="1"/>
</dbReference>
<evidence type="ECO:0000256" key="2">
    <source>
        <dbReference type="ARBA" id="ARBA00005194"/>
    </source>
</evidence>
<keyword evidence="9" id="KW-0496">Mitochondrion</keyword>
<evidence type="ECO:0000313" key="15">
    <source>
        <dbReference type="Proteomes" id="UP000549394"/>
    </source>
</evidence>
<dbReference type="Pfam" id="PF00698">
    <property type="entry name" value="Acyl_transf_1"/>
    <property type="match status" value="1"/>
</dbReference>
<dbReference type="SUPFAM" id="SSF52151">
    <property type="entry name" value="FabD/lysophospholipase-like"/>
    <property type="match status" value="1"/>
</dbReference>
<dbReference type="GO" id="GO:0005739">
    <property type="term" value="C:mitochondrion"/>
    <property type="evidence" value="ECO:0007669"/>
    <property type="project" value="UniProtKB-SubCell"/>
</dbReference>
<organism evidence="14 15">
    <name type="scientific">Dimorphilus gyrociliatus</name>
    <dbReference type="NCBI Taxonomy" id="2664684"/>
    <lineage>
        <taxon>Eukaryota</taxon>
        <taxon>Metazoa</taxon>
        <taxon>Spiralia</taxon>
        <taxon>Lophotrochozoa</taxon>
        <taxon>Annelida</taxon>
        <taxon>Polychaeta</taxon>
        <taxon>Polychaeta incertae sedis</taxon>
        <taxon>Dinophilidae</taxon>
        <taxon>Dimorphilus</taxon>
    </lineage>
</organism>
<evidence type="ECO:0000256" key="1">
    <source>
        <dbReference type="ARBA" id="ARBA00004173"/>
    </source>
</evidence>
<comment type="similarity">
    <text evidence="11">Belongs to the type II malonyltransferase family.</text>
</comment>
<evidence type="ECO:0000256" key="12">
    <source>
        <dbReference type="ARBA" id="ARBA00077751"/>
    </source>
</evidence>
<keyword evidence="15" id="KW-1185">Reference proteome</keyword>
<gene>
    <name evidence="14" type="ORF">DGYR_LOCUS9562</name>
</gene>
<name>A0A7I8W0E6_9ANNE</name>
<dbReference type="EMBL" id="CAJFCJ010000014">
    <property type="protein sequence ID" value="CAD5121635.1"/>
    <property type="molecule type" value="Genomic_DNA"/>
</dbReference>
<evidence type="ECO:0000256" key="4">
    <source>
        <dbReference type="ARBA" id="ARBA00022516"/>
    </source>
</evidence>
<proteinExistence type="inferred from homology"/>
<evidence type="ECO:0000256" key="11">
    <source>
        <dbReference type="ARBA" id="ARBA00061523"/>
    </source>
</evidence>
<dbReference type="InterPro" id="IPR052760">
    <property type="entry name" value="Mitochondrial_malonyltrans"/>
</dbReference>
<keyword evidence="10" id="KW-0275">Fatty acid biosynthesis</keyword>
<sequence length="405" mass="46148">MILRNIKKLHKNTSYMKCIASRCLNQKTTDNNEFVNKDLSEYLSNDPPERPIDPEFPSDYEEYRMQEWLKYNKIKRSQEKKVKRPLIDPRDTSIILFPGQGAQFVGMGRETLNFPNVRNMFEAASTRMGKDLLKLCLDGPIEELNKTENCQPAVFLCSLAAVEKLKNLEPYAIEKCIATAGFSLGEITALVFSGAFSFETGLQVVINRAKAMQKASEIIPSGLARVFLKSNSKLGFACKTARDYCKDKLKIENPVCGVANYLFPECKVIGGNIEALQFIKDNRREFKLLGVQMLHVSGAFHTELMSSAQEDFKNTLNHVKIDKPIVHTYSNIEVSPYKKVNDIKKLLVKQLVKPVKWEQIMHTIYTRDKTEEFPDTFELGPGKQLGSILKSTNRRAFSYYKSINI</sequence>
<dbReference type="InterPro" id="IPR014043">
    <property type="entry name" value="Acyl_transferase_dom"/>
</dbReference>
<evidence type="ECO:0000256" key="5">
    <source>
        <dbReference type="ARBA" id="ARBA00022679"/>
    </source>
</evidence>
<dbReference type="OrthoDB" id="541883at2759"/>
<keyword evidence="5" id="KW-0808">Transferase</keyword>
<evidence type="ECO:0000259" key="13">
    <source>
        <dbReference type="SMART" id="SM00827"/>
    </source>
</evidence>
<feature type="domain" description="Malonyl-CoA:ACP transacylase (MAT)" evidence="13">
    <location>
        <begin position="96"/>
        <end position="405"/>
    </location>
</feature>
<dbReference type="PANTHER" id="PTHR47170:SF2">
    <property type="entry name" value="MALONYL-COA:ACP TRANSACYLASE (MAT) DOMAIN-CONTAINING PROTEIN"/>
    <property type="match status" value="1"/>
</dbReference>
<dbReference type="GO" id="GO:0006633">
    <property type="term" value="P:fatty acid biosynthetic process"/>
    <property type="evidence" value="ECO:0007669"/>
    <property type="project" value="UniProtKB-KW"/>
</dbReference>
<accession>A0A7I8W0E6</accession>
<keyword evidence="6" id="KW-0276">Fatty acid metabolism</keyword>
<keyword evidence="7" id="KW-0809">Transit peptide</keyword>
<comment type="subcellular location">
    <subcellularLocation>
        <location evidence="1">Mitochondrion</location>
    </subcellularLocation>
</comment>
<dbReference type="Gene3D" id="3.30.70.250">
    <property type="entry name" value="Malonyl-CoA ACP transacylase, ACP-binding"/>
    <property type="match status" value="1"/>
</dbReference>
<reference evidence="14 15" key="1">
    <citation type="submission" date="2020-08" db="EMBL/GenBank/DDBJ databases">
        <authorList>
            <person name="Hejnol A."/>
        </authorList>
    </citation>
    <scope>NUCLEOTIDE SEQUENCE [LARGE SCALE GENOMIC DNA]</scope>
</reference>
<dbReference type="GO" id="GO:0004314">
    <property type="term" value="F:[acyl-carrier-protein] S-malonyltransferase activity"/>
    <property type="evidence" value="ECO:0007669"/>
    <property type="project" value="UniProtKB-EC"/>
</dbReference>